<reference evidence="2 3" key="1">
    <citation type="submission" date="2020-09" db="EMBL/GenBank/DDBJ databases">
        <title>Novel species of Mucilaginibacter isolated from a glacier on the Tibetan Plateau.</title>
        <authorList>
            <person name="Liu Q."/>
            <person name="Xin Y.-H."/>
        </authorList>
    </citation>
    <scope>NUCLEOTIDE SEQUENCE [LARGE SCALE GENOMIC DNA]</scope>
    <source>
        <strain evidence="2 3">ZT4R22</strain>
    </source>
</reference>
<keyword evidence="3" id="KW-1185">Reference proteome</keyword>
<name>A0ABR7WVY8_9SPHI</name>
<comment type="caution">
    <text evidence="2">The sequence shown here is derived from an EMBL/GenBank/DDBJ whole genome shotgun (WGS) entry which is preliminary data.</text>
</comment>
<dbReference type="EMBL" id="JACWMY010000012">
    <property type="protein sequence ID" value="MBD1366447.1"/>
    <property type="molecule type" value="Genomic_DNA"/>
</dbReference>
<proteinExistence type="predicted"/>
<feature type="signal peptide" evidence="1">
    <location>
        <begin position="1"/>
        <end position="27"/>
    </location>
</feature>
<sequence length="46" mass="4780">MKKICLAALILLSGIITSCIKSSAVTAMDVFLKPSVGVRKDIGTAD</sequence>
<evidence type="ECO:0000313" key="3">
    <source>
        <dbReference type="Proteomes" id="UP000606600"/>
    </source>
</evidence>
<evidence type="ECO:0008006" key="4">
    <source>
        <dbReference type="Google" id="ProtNLM"/>
    </source>
</evidence>
<feature type="chain" id="PRO_5047524240" description="Lipoprotein" evidence="1">
    <location>
        <begin position="28"/>
        <end position="46"/>
    </location>
</feature>
<dbReference type="RefSeq" id="WP_191191085.1">
    <property type="nucleotide sequence ID" value="NZ_JACWMY010000012.1"/>
</dbReference>
<protein>
    <recommendedName>
        <fullName evidence="4">Lipoprotein</fullName>
    </recommendedName>
</protein>
<keyword evidence="1" id="KW-0732">Signal</keyword>
<gene>
    <name evidence="2" type="ORF">IDJ77_21720</name>
</gene>
<dbReference type="Proteomes" id="UP000606600">
    <property type="component" value="Unassembled WGS sequence"/>
</dbReference>
<dbReference type="PROSITE" id="PS51257">
    <property type="entry name" value="PROKAR_LIPOPROTEIN"/>
    <property type="match status" value="1"/>
</dbReference>
<evidence type="ECO:0000313" key="2">
    <source>
        <dbReference type="EMBL" id="MBD1366447.1"/>
    </source>
</evidence>
<accession>A0ABR7WVY8</accession>
<organism evidence="2 3">
    <name type="scientific">Mucilaginibacter pankratovii</name>
    <dbReference type="NCBI Taxonomy" id="2772110"/>
    <lineage>
        <taxon>Bacteria</taxon>
        <taxon>Pseudomonadati</taxon>
        <taxon>Bacteroidota</taxon>
        <taxon>Sphingobacteriia</taxon>
        <taxon>Sphingobacteriales</taxon>
        <taxon>Sphingobacteriaceae</taxon>
        <taxon>Mucilaginibacter</taxon>
    </lineage>
</organism>
<evidence type="ECO:0000256" key="1">
    <source>
        <dbReference type="SAM" id="SignalP"/>
    </source>
</evidence>